<comment type="similarity">
    <text evidence="1">Belongs to the 'phage' integrase family.</text>
</comment>
<evidence type="ECO:0000256" key="1">
    <source>
        <dbReference type="ARBA" id="ARBA00008857"/>
    </source>
</evidence>
<keyword evidence="3" id="KW-0233">DNA recombination</keyword>
<evidence type="ECO:0000259" key="4">
    <source>
        <dbReference type="PROSITE" id="PS51898"/>
    </source>
</evidence>
<dbReference type="InterPro" id="IPR002104">
    <property type="entry name" value="Integrase_catalytic"/>
</dbReference>
<dbReference type="HOGENOM" id="CLU_605018_0_0_10"/>
<dbReference type="PANTHER" id="PTHR30349:SF64">
    <property type="entry name" value="PROPHAGE INTEGRASE INTD-RELATED"/>
    <property type="match status" value="1"/>
</dbReference>
<sequence length="472" mass="54408">MSKIPYLCFSSGILLKGGRYMGRPKRLYPLGKYRLRTPKEVDKDKAYPVELEYTWNRQIIRKTTNVFVKVADWNQNGNQGRGEIRASYGGEFKRLNQLLLARVERIDSQLAEYNEKHPNQITADVVSGFLADKPLARRDQGKDFVEFTLERLSSDYSRNRIGRSRYENGKSCMNIFQTFLRATRQGTYRSDAIYVGDMTPKLLDSYIVWRKEIKQNSDATINHALTPILKACAYASEMSMIDPAVNARIQDMRIVTKVSLSEEEAEFDGKSLTKEQMFALLEYYKTCQELRRKEFLEMFFFAFHACGLRVVDVMTLQWKHIDFARKELRKIMIKTNKRHVIPLTEPALRILQQWQEKRAGCRYVFDLVKETLDLDDAEALYKARNNATKCINQSLAVVGEQIGLPFSLSMHVARHSFAVFALNKGLSMSVVSRLLGHGSTDVTEKVYARFLPETLSAEVARLKDELTPLEII</sequence>
<dbReference type="Gene3D" id="1.10.443.10">
    <property type="entry name" value="Intergrase catalytic core"/>
    <property type="match status" value="1"/>
</dbReference>
<dbReference type="InterPro" id="IPR050090">
    <property type="entry name" value="Tyrosine_recombinase_XerCD"/>
</dbReference>
<dbReference type="Proteomes" id="UP000004019">
    <property type="component" value="Unassembled WGS sequence"/>
</dbReference>
<dbReference type="GO" id="GO:0003677">
    <property type="term" value="F:DNA binding"/>
    <property type="evidence" value="ECO:0007669"/>
    <property type="project" value="UniProtKB-KW"/>
</dbReference>
<dbReference type="InterPro" id="IPR013762">
    <property type="entry name" value="Integrase-like_cat_sf"/>
</dbReference>
<evidence type="ECO:0000313" key="5">
    <source>
        <dbReference type="EMBL" id="EIY36406.1"/>
    </source>
</evidence>
<name>I9R282_9BACT</name>
<comment type="caution">
    <text evidence="5">The sequence shown here is derived from an EMBL/GenBank/DDBJ whole genome shotgun (WGS) entry which is preliminary data.</text>
</comment>
<dbReference type="EMBL" id="AGXI01000018">
    <property type="protein sequence ID" value="EIY36406.1"/>
    <property type="molecule type" value="Genomic_DNA"/>
</dbReference>
<evidence type="ECO:0000256" key="2">
    <source>
        <dbReference type="ARBA" id="ARBA00023125"/>
    </source>
</evidence>
<dbReference type="SUPFAM" id="SSF56349">
    <property type="entry name" value="DNA breaking-rejoining enzymes"/>
    <property type="match status" value="1"/>
</dbReference>
<evidence type="ECO:0000256" key="3">
    <source>
        <dbReference type="ARBA" id="ARBA00023172"/>
    </source>
</evidence>
<dbReference type="PATRIC" id="fig|997877.3.peg.3029"/>
<dbReference type="InterPro" id="IPR010998">
    <property type="entry name" value="Integrase_recombinase_N"/>
</dbReference>
<protein>
    <recommendedName>
        <fullName evidence="4">Tyr recombinase domain-containing protein</fullName>
    </recommendedName>
</protein>
<dbReference type="Gene3D" id="1.10.150.130">
    <property type="match status" value="1"/>
</dbReference>
<dbReference type="GO" id="GO:0015074">
    <property type="term" value="P:DNA integration"/>
    <property type="evidence" value="ECO:0007669"/>
    <property type="project" value="InterPro"/>
</dbReference>
<dbReference type="CDD" id="cd01185">
    <property type="entry name" value="INTN1_C_like"/>
    <property type="match status" value="1"/>
</dbReference>
<feature type="domain" description="Tyr recombinase" evidence="4">
    <location>
        <begin position="267"/>
        <end position="460"/>
    </location>
</feature>
<dbReference type="PROSITE" id="PS51898">
    <property type="entry name" value="TYR_RECOMBINASE"/>
    <property type="match status" value="1"/>
</dbReference>
<dbReference type="InterPro" id="IPR011010">
    <property type="entry name" value="DNA_brk_join_enz"/>
</dbReference>
<dbReference type="GO" id="GO:0006310">
    <property type="term" value="P:DNA recombination"/>
    <property type="evidence" value="ECO:0007669"/>
    <property type="project" value="UniProtKB-KW"/>
</dbReference>
<keyword evidence="2" id="KW-0238">DNA-binding</keyword>
<dbReference type="Pfam" id="PF00589">
    <property type="entry name" value="Phage_integrase"/>
    <property type="match status" value="1"/>
</dbReference>
<evidence type="ECO:0000313" key="6">
    <source>
        <dbReference type="Proteomes" id="UP000004019"/>
    </source>
</evidence>
<dbReference type="PANTHER" id="PTHR30349">
    <property type="entry name" value="PHAGE INTEGRASE-RELATED"/>
    <property type="match status" value="1"/>
</dbReference>
<proteinExistence type="inferred from homology"/>
<gene>
    <name evidence="5" type="ORF">HMPREF1065_02876</name>
</gene>
<dbReference type="AlphaFoldDB" id="I9R282"/>
<reference evidence="5 6" key="1">
    <citation type="submission" date="2012-02" db="EMBL/GenBank/DDBJ databases">
        <title>The Genome Sequence of Bacteroides dorei CL03T12C01.</title>
        <authorList>
            <consortium name="The Broad Institute Genome Sequencing Platform"/>
            <person name="Earl A."/>
            <person name="Ward D."/>
            <person name="Feldgarden M."/>
            <person name="Gevers D."/>
            <person name="Zitomersky N.L."/>
            <person name="Coyne M.J."/>
            <person name="Comstock L.E."/>
            <person name="Young S.K."/>
            <person name="Zeng Q."/>
            <person name="Gargeya S."/>
            <person name="Fitzgerald M."/>
            <person name="Haas B."/>
            <person name="Abouelleil A."/>
            <person name="Alvarado L."/>
            <person name="Arachchi H.M."/>
            <person name="Berlin A."/>
            <person name="Chapman S.B."/>
            <person name="Gearin G."/>
            <person name="Goldberg J."/>
            <person name="Griggs A."/>
            <person name="Gujja S."/>
            <person name="Hansen M."/>
            <person name="Heiman D."/>
            <person name="Howarth C."/>
            <person name="Larimer J."/>
            <person name="Lui A."/>
            <person name="MacDonald P.J.P."/>
            <person name="McCowen C."/>
            <person name="Montmayeur A."/>
            <person name="Murphy C."/>
            <person name="Neiman D."/>
            <person name="Pearson M."/>
            <person name="Priest M."/>
            <person name="Roberts A."/>
            <person name="Saif S."/>
            <person name="Shea T."/>
            <person name="Sisk P."/>
            <person name="Stolte C."/>
            <person name="Sykes S."/>
            <person name="Wortman J."/>
            <person name="Nusbaum C."/>
            <person name="Birren B."/>
        </authorList>
    </citation>
    <scope>NUCLEOTIDE SEQUENCE [LARGE SCALE GENOMIC DNA]</scope>
    <source>
        <strain evidence="5 6">CL03T12C01</strain>
    </source>
</reference>
<organism evidence="5 6">
    <name type="scientific">Phocaeicola dorei CL03T12C01</name>
    <dbReference type="NCBI Taxonomy" id="997877"/>
    <lineage>
        <taxon>Bacteria</taxon>
        <taxon>Pseudomonadati</taxon>
        <taxon>Bacteroidota</taxon>
        <taxon>Bacteroidia</taxon>
        <taxon>Bacteroidales</taxon>
        <taxon>Bacteroidaceae</taxon>
        <taxon>Phocaeicola</taxon>
    </lineage>
</organism>
<accession>I9R282</accession>